<sequence>MLAILSLSRHGQNHSALRLGSTSCSARVSTFYSEMRTYSIATGGVALHKMPLSEWAQDLMAKLADPTEQLLVVQLKQHRVDRRRPSHRPPLVLDFVGEERVAELQQGVKEGAVRRPAEREREREGAVASVAAEVEAEVQEAVASDSGGPEAQVAPEVVRAHRVVGAPHGLRAAGLGEREQRPAVPVVREVLQQLPLQAARASPTRKTATDTHPHPHSHSIHYSLFFVLNYPTTHGPPGTYVRWSPLLSRLNCRRKTETNSLPSFLRYRHYRRERLPRL</sequence>
<proteinExistence type="predicted"/>
<gene>
    <name evidence="1" type="ORF">FIBSPDRAFT_953052</name>
</gene>
<reference evidence="1" key="1">
    <citation type="journal article" date="2016" name="Mol. Biol. Evol.">
        <title>Comparative Genomics of Early-Diverging Mushroom-Forming Fungi Provides Insights into the Origins of Lignocellulose Decay Capabilities.</title>
        <authorList>
            <person name="Nagy L.G."/>
            <person name="Riley R."/>
            <person name="Tritt A."/>
            <person name="Adam C."/>
            <person name="Daum C."/>
            <person name="Floudas D."/>
            <person name="Sun H."/>
            <person name="Yadav J.S."/>
            <person name="Pangilinan J."/>
            <person name="Larsson K.H."/>
            <person name="Matsuura K."/>
            <person name="Barry K."/>
            <person name="Labutti K."/>
            <person name="Kuo R."/>
            <person name="Ohm R.A."/>
            <person name="Bhattacharya S.S."/>
            <person name="Shirouzu T."/>
            <person name="Yoshinaga Y."/>
            <person name="Martin F.M."/>
            <person name="Grigoriev I.V."/>
            <person name="Hibbett D.S."/>
        </authorList>
    </citation>
    <scope>NUCLEOTIDE SEQUENCE [LARGE SCALE GENOMIC DNA]</scope>
    <source>
        <strain evidence="1">CBS 109695</strain>
    </source>
</reference>
<accession>A0A166KSF8</accession>
<protein>
    <submittedName>
        <fullName evidence="1">Uncharacterized protein</fullName>
    </submittedName>
</protein>
<dbReference type="EMBL" id="KV417541">
    <property type="protein sequence ID" value="KZP22208.1"/>
    <property type="molecule type" value="Genomic_DNA"/>
</dbReference>
<evidence type="ECO:0000313" key="1">
    <source>
        <dbReference type="EMBL" id="KZP22208.1"/>
    </source>
</evidence>
<organism evidence="1">
    <name type="scientific">Athelia psychrophila</name>
    <dbReference type="NCBI Taxonomy" id="1759441"/>
    <lineage>
        <taxon>Eukaryota</taxon>
        <taxon>Fungi</taxon>
        <taxon>Dikarya</taxon>
        <taxon>Basidiomycota</taxon>
        <taxon>Agaricomycotina</taxon>
        <taxon>Agaricomycetes</taxon>
        <taxon>Agaricomycetidae</taxon>
        <taxon>Atheliales</taxon>
        <taxon>Atheliaceae</taxon>
        <taxon>Athelia</taxon>
    </lineage>
</organism>
<dbReference type="AlphaFoldDB" id="A0A166KSF8"/>
<name>A0A166KSF8_9AGAM</name>